<dbReference type="Proteomes" id="UP000177457">
    <property type="component" value="Unassembled WGS sequence"/>
</dbReference>
<dbReference type="EMBL" id="MFQE01000018">
    <property type="protein sequence ID" value="OGH73757.1"/>
    <property type="molecule type" value="Genomic_DNA"/>
</dbReference>
<dbReference type="AlphaFoldDB" id="A0A1F6MQ42"/>
<dbReference type="STRING" id="1798683.A3C90_01150"/>
<accession>A0A1F6MQ42</accession>
<name>A0A1F6MQ42_9BACT</name>
<evidence type="ECO:0000313" key="3">
    <source>
        <dbReference type="Proteomes" id="UP000177457"/>
    </source>
</evidence>
<proteinExistence type="predicted"/>
<feature type="transmembrane region" description="Helical" evidence="1">
    <location>
        <begin position="12"/>
        <end position="38"/>
    </location>
</feature>
<feature type="transmembrane region" description="Helical" evidence="1">
    <location>
        <begin position="58"/>
        <end position="82"/>
    </location>
</feature>
<keyword evidence="1" id="KW-0812">Transmembrane</keyword>
<dbReference type="Pfam" id="PF18926">
    <property type="entry name" value="DUF5676"/>
    <property type="match status" value="1"/>
</dbReference>
<keyword evidence="1" id="KW-0472">Membrane</keyword>
<organism evidence="2 3">
    <name type="scientific">Candidatus Magasanikbacteria bacterium RIFCSPHIGHO2_02_FULL_51_14</name>
    <dbReference type="NCBI Taxonomy" id="1798683"/>
    <lineage>
        <taxon>Bacteria</taxon>
        <taxon>Candidatus Magasanikiibacteriota</taxon>
    </lineage>
</organism>
<protein>
    <submittedName>
        <fullName evidence="2">Uncharacterized protein</fullName>
    </submittedName>
</protein>
<evidence type="ECO:0000256" key="1">
    <source>
        <dbReference type="SAM" id="Phobius"/>
    </source>
</evidence>
<comment type="caution">
    <text evidence="2">The sequence shown here is derived from an EMBL/GenBank/DDBJ whole genome shotgun (WGS) entry which is preliminary data.</text>
</comment>
<sequence length="93" mass="10313">MELNKHKFSLAAATTLGIVYLVCALVTALWTDAALQLFGWIVHLTNVEKFAGDVQMTFGGALIGLLQTVVYTYLTAYLFAWLHNYFGAHKTSK</sequence>
<evidence type="ECO:0000313" key="2">
    <source>
        <dbReference type="EMBL" id="OGH73757.1"/>
    </source>
</evidence>
<gene>
    <name evidence="2" type="ORF">A3C90_01150</name>
</gene>
<dbReference type="InterPro" id="IPR044020">
    <property type="entry name" value="DUF5676"/>
</dbReference>
<reference evidence="2 3" key="1">
    <citation type="journal article" date="2016" name="Nat. Commun.">
        <title>Thousands of microbial genomes shed light on interconnected biogeochemical processes in an aquifer system.</title>
        <authorList>
            <person name="Anantharaman K."/>
            <person name="Brown C.T."/>
            <person name="Hug L.A."/>
            <person name="Sharon I."/>
            <person name="Castelle C.J."/>
            <person name="Probst A.J."/>
            <person name="Thomas B.C."/>
            <person name="Singh A."/>
            <person name="Wilkins M.J."/>
            <person name="Karaoz U."/>
            <person name="Brodie E.L."/>
            <person name="Williams K.H."/>
            <person name="Hubbard S.S."/>
            <person name="Banfield J.F."/>
        </authorList>
    </citation>
    <scope>NUCLEOTIDE SEQUENCE [LARGE SCALE GENOMIC DNA]</scope>
</reference>
<keyword evidence="1" id="KW-1133">Transmembrane helix</keyword>